<feature type="transmembrane region" description="Helical" evidence="1">
    <location>
        <begin position="55"/>
        <end position="78"/>
    </location>
</feature>
<evidence type="ECO:0000313" key="2">
    <source>
        <dbReference type="EMBL" id="HGQ35897.1"/>
    </source>
</evidence>
<gene>
    <name evidence="3" type="ORF">ENU08_05920</name>
    <name evidence="2" type="ORF">ENU41_04390</name>
</gene>
<feature type="transmembrane region" description="Helical" evidence="1">
    <location>
        <begin position="21"/>
        <end position="43"/>
    </location>
</feature>
<feature type="transmembrane region" description="Helical" evidence="1">
    <location>
        <begin position="99"/>
        <end position="119"/>
    </location>
</feature>
<organism evidence="3">
    <name type="scientific">Ignisphaera aggregans</name>
    <dbReference type="NCBI Taxonomy" id="334771"/>
    <lineage>
        <taxon>Archaea</taxon>
        <taxon>Thermoproteota</taxon>
        <taxon>Thermoprotei</taxon>
        <taxon>Desulfurococcales</taxon>
        <taxon>Desulfurococcaceae</taxon>
        <taxon>Ignisphaera</taxon>
    </lineage>
</organism>
<dbReference type="EMBL" id="DTBD01000051">
    <property type="protein sequence ID" value="HGQ64765.1"/>
    <property type="molecule type" value="Genomic_DNA"/>
</dbReference>
<sequence>MLRRNKEIIQWLNFIYTLASLTYILYVQNSVLVIIPLLTLAIFSLIKELRSKIPLIVYASMFFISIAINEGIYISIPLSISMPFIIGKDSFVDDVRKQFIFGPSALQIFRYFIISSLLALVNPRILIPIAFSSNTIIVYAIYSYIKLSKVRIEISLVSDTVTWGEKAFALLSVETPFEANIVLYYGVNKNSYTVKDKAKINVELPANHVGRHYIEIYVYAFDDFFFSSRFVGRYLVEYNVVPLKRRILEVVGGYLTEISDILSLPPTIEFSIAQLSEEFPAATKARGKEAIKNIMEYIRRFRQRAYLGVILEELMKALEEITEKMGREGYGYRKSRYGEYTGSRPYTPGDSLKSIHWKKSVSKGTLVVKEFSSSAIDESLLGSGGSEGIEPLILVDLYAPNIQELDKLIYSFLQLYLKIFKRSPTSKVLLVLVVGDIVISLRGRSAEILYQLYRVFVKTPIQTLFNYTSLHVLGENKVVELLKNVKKPKPLAILLLNNEKFANNLTKIIIGNEFIPPKPFTLIYSSSLNLRYTIVKHILSRYGFIYMDNIEFMNVRK</sequence>
<keyword evidence="1" id="KW-0812">Transmembrane</keyword>
<proteinExistence type="predicted"/>
<evidence type="ECO:0000313" key="3">
    <source>
        <dbReference type="EMBL" id="HGQ64765.1"/>
    </source>
</evidence>
<protein>
    <submittedName>
        <fullName evidence="3">DUF58 domain-containing protein</fullName>
    </submittedName>
</protein>
<reference evidence="3" key="1">
    <citation type="journal article" date="2020" name="mSystems">
        <title>Genome- and Community-Level Interaction Insights into Carbon Utilization and Element Cycling Functions of Hydrothermarchaeota in Hydrothermal Sediment.</title>
        <authorList>
            <person name="Zhou Z."/>
            <person name="Liu Y."/>
            <person name="Xu W."/>
            <person name="Pan J."/>
            <person name="Luo Z.H."/>
            <person name="Li M."/>
        </authorList>
    </citation>
    <scope>NUCLEOTIDE SEQUENCE [LARGE SCALE GENOMIC DNA]</scope>
    <source>
        <strain evidence="3">SpSt-637</strain>
        <strain evidence="2">SpSt-667</strain>
    </source>
</reference>
<comment type="caution">
    <text evidence="3">The sequence shown here is derived from an EMBL/GenBank/DDBJ whole genome shotgun (WGS) entry which is preliminary data.</text>
</comment>
<name>A0A7C4NL61_9CREN</name>
<dbReference type="EMBL" id="DTCK01000028">
    <property type="protein sequence ID" value="HGQ35897.1"/>
    <property type="molecule type" value="Genomic_DNA"/>
</dbReference>
<dbReference type="AlphaFoldDB" id="A0A7C4NL61"/>
<keyword evidence="1" id="KW-0472">Membrane</keyword>
<keyword evidence="1" id="KW-1133">Transmembrane helix</keyword>
<evidence type="ECO:0000256" key="1">
    <source>
        <dbReference type="SAM" id="Phobius"/>
    </source>
</evidence>
<accession>A0A7C4NL61</accession>